<dbReference type="PROSITE" id="PS51819">
    <property type="entry name" value="VOC"/>
    <property type="match status" value="1"/>
</dbReference>
<dbReference type="Pfam" id="PF00903">
    <property type="entry name" value="Glyoxalase"/>
    <property type="match status" value="1"/>
</dbReference>
<dbReference type="Gene3D" id="3.10.180.10">
    <property type="entry name" value="2,3-Dihydroxybiphenyl 1,2-Dioxygenase, domain 1"/>
    <property type="match status" value="1"/>
</dbReference>
<feature type="domain" description="VOC" evidence="1">
    <location>
        <begin position="4"/>
        <end position="128"/>
    </location>
</feature>
<proteinExistence type="predicted"/>
<dbReference type="Proteomes" id="UP001223144">
    <property type="component" value="Unassembled WGS sequence"/>
</dbReference>
<dbReference type="PANTHER" id="PTHR36437">
    <property type="entry name" value="GLYOXALASE/BLEOMYCIN RESISTANCE PROTEIN/DIOXYGENASE"/>
    <property type="match status" value="1"/>
</dbReference>
<evidence type="ECO:0000313" key="3">
    <source>
        <dbReference type="Proteomes" id="UP001223144"/>
    </source>
</evidence>
<organism evidence="2 3">
    <name type="scientific">Streptomyces chengmaiensis</name>
    <dbReference type="NCBI Taxonomy" id="3040919"/>
    <lineage>
        <taxon>Bacteria</taxon>
        <taxon>Bacillati</taxon>
        <taxon>Actinomycetota</taxon>
        <taxon>Actinomycetes</taxon>
        <taxon>Kitasatosporales</taxon>
        <taxon>Streptomycetaceae</taxon>
        <taxon>Streptomyces</taxon>
    </lineage>
</organism>
<dbReference type="SUPFAM" id="SSF54593">
    <property type="entry name" value="Glyoxalase/Bleomycin resistance protein/Dihydroxybiphenyl dioxygenase"/>
    <property type="match status" value="1"/>
</dbReference>
<dbReference type="RefSeq" id="WP_279926997.1">
    <property type="nucleotide sequence ID" value="NZ_JARWBG010000006.1"/>
</dbReference>
<name>A0ABT6HKX4_9ACTN</name>
<gene>
    <name evidence="2" type="ORF">QCN29_07790</name>
</gene>
<sequence length="148" mass="15951">MDWTLEVIVVPVSDVERARDFYRDKVGFHVDIDFRTDGGARLIQLTPPGSGCSVVIGENVPMPFGAPTPNPGSYQGLQLVVADIRAARDELAGRGLEVTGPVEVAPGDGGTFLYFKDPDGNGWAVQEFRRRAAEPLHEVVRSLTTATG</sequence>
<evidence type="ECO:0000259" key="1">
    <source>
        <dbReference type="PROSITE" id="PS51819"/>
    </source>
</evidence>
<comment type="caution">
    <text evidence="2">The sequence shown here is derived from an EMBL/GenBank/DDBJ whole genome shotgun (WGS) entry which is preliminary data.</text>
</comment>
<dbReference type="InterPro" id="IPR029068">
    <property type="entry name" value="Glyas_Bleomycin-R_OHBP_Dase"/>
</dbReference>
<dbReference type="InterPro" id="IPR004360">
    <property type="entry name" value="Glyas_Fos-R_dOase_dom"/>
</dbReference>
<dbReference type="PANTHER" id="PTHR36437:SF2">
    <property type="entry name" value="GLYOXALASE_BLEOMYCIN RESISTANCE PROTEIN_DIOXYGENASE"/>
    <property type="match status" value="1"/>
</dbReference>
<dbReference type="EMBL" id="JARWBG010000006">
    <property type="protein sequence ID" value="MDH2388689.1"/>
    <property type="molecule type" value="Genomic_DNA"/>
</dbReference>
<keyword evidence="3" id="KW-1185">Reference proteome</keyword>
<reference evidence="2 3" key="1">
    <citation type="submission" date="2023-04" db="EMBL/GenBank/DDBJ databases">
        <title>Streptomyces chengmaiensis sp. nov. isolated from the stem of mangrove plant in Hainan.</title>
        <authorList>
            <person name="Huang X."/>
            <person name="Zhou S."/>
            <person name="Chu X."/>
            <person name="Xie Y."/>
            <person name="Lin Y."/>
        </authorList>
    </citation>
    <scope>NUCLEOTIDE SEQUENCE [LARGE SCALE GENOMIC DNA]</scope>
    <source>
        <strain evidence="2 3">HNM0663</strain>
    </source>
</reference>
<accession>A0ABT6HKX4</accession>
<evidence type="ECO:0000313" key="2">
    <source>
        <dbReference type="EMBL" id="MDH2388689.1"/>
    </source>
</evidence>
<dbReference type="InterPro" id="IPR037523">
    <property type="entry name" value="VOC_core"/>
</dbReference>
<protein>
    <submittedName>
        <fullName evidence="2">VOC family protein</fullName>
    </submittedName>
</protein>